<dbReference type="EnsemblFungi" id="EJT79206">
    <property type="protein sequence ID" value="EJT79206"/>
    <property type="gene ID" value="GGTG_04292"/>
</dbReference>
<reference evidence="3" key="5">
    <citation type="submission" date="2018-04" db="UniProtKB">
        <authorList>
            <consortium name="EnsemblFungi"/>
        </authorList>
    </citation>
    <scope>IDENTIFICATION</scope>
    <source>
        <strain evidence="3">R3-111a-1</strain>
    </source>
</reference>
<protein>
    <submittedName>
        <fullName evidence="2 3">Uncharacterized protein</fullName>
    </submittedName>
</protein>
<evidence type="ECO:0000313" key="3">
    <source>
        <dbReference type="EnsemblFungi" id="EJT79206"/>
    </source>
</evidence>
<dbReference type="VEuPathDB" id="FungiDB:GGTG_04292"/>
<dbReference type="EMBL" id="GL385396">
    <property type="protein sequence ID" value="EJT79206.1"/>
    <property type="molecule type" value="Genomic_DNA"/>
</dbReference>
<feature type="region of interest" description="Disordered" evidence="1">
    <location>
        <begin position="1"/>
        <end position="46"/>
    </location>
</feature>
<name>J3NSP3_GAET3</name>
<dbReference type="GeneID" id="20344750"/>
<organism evidence="2">
    <name type="scientific">Gaeumannomyces tritici (strain R3-111a-1)</name>
    <name type="common">Wheat and barley take-all root rot fungus</name>
    <name type="synonym">Gaeumannomyces graminis var. tritici</name>
    <dbReference type="NCBI Taxonomy" id="644352"/>
    <lineage>
        <taxon>Eukaryota</taxon>
        <taxon>Fungi</taxon>
        <taxon>Dikarya</taxon>
        <taxon>Ascomycota</taxon>
        <taxon>Pezizomycotina</taxon>
        <taxon>Sordariomycetes</taxon>
        <taxon>Sordariomycetidae</taxon>
        <taxon>Magnaporthales</taxon>
        <taxon>Magnaporthaceae</taxon>
        <taxon>Gaeumannomyces</taxon>
    </lineage>
</organism>
<dbReference type="RefSeq" id="XP_009220351.1">
    <property type="nucleotide sequence ID" value="XM_009222087.1"/>
</dbReference>
<dbReference type="Proteomes" id="UP000006039">
    <property type="component" value="Unassembled WGS sequence"/>
</dbReference>
<evidence type="ECO:0000313" key="2">
    <source>
        <dbReference type="EMBL" id="EJT79206.1"/>
    </source>
</evidence>
<gene>
    <name evidence="3" type="primary">20344750</name>
    <name evidence="2" type="ORF">GGTG_04292</name>
</gene>
<dbReference type="AlphaFoldDB" id="J3NSP3"/>
<evidence type="ECO:0000256" key="1">
    <source>
        <dbReference type="SAM" id="MobiDB-lite"/>
    </source>
</evidence>
<reference evidence="2" key="3">
    <citation type="submission" date="2010-09" db="EMBL/GenBank/DDBJ databases">
        <title>Annotation of Gaeumannomyces graminis var. tritici R3-111a-1.</title>
        <authorList>
            <consortium name="The Broad Institute Genome Sequencing Platform"/>
            <person name="Ma L.-J."/>
            <person name="Dead R."/>
            <person name="Young S.K."/>
            <person name="Zeng Q."/>
            <person name="Gargeya S."/>
            <person name="Fitzgerald M."/>
            <person name="Haas B."/>
            <person name="Abouelleil A."/>
            <person name="Alvarado L."/>
            <person name="Arachchi H.M."/>
            <person name="Berlin A."/>
            <person name="Brown A."/>
            <person name="Chapman S.B."/>
            <person name="Chen Z."/>
            <person name="Dunbar C."/>
            <person name="Freedman E."/>
            <person name="Gearin G."/>
            <person name="Gellesch M."/>
            <person name="Goldberg J."/>
            <person name="Griggs A."/>
            <person name="Gujja S."/>
            <person name="Heiman D."/>
            <person name="Howarth C."/>
            <person name="Larson L."/>
            <person name="Lui A."/>
            <person name="MacDonald P.J.P."/>
            <person name="Mehta T."/>
            <person name="Montmayeur A."/>
            <person name="Murphy C."/>
            <person name="Neiman D."/>
            <person name="Pearson M."/>
            <person name="Priest M."/>
            <person name="Roberts A."/>
            <person name="Saif S."/>
            <person name="Shea T."/>
            <person name="Shenoy N."/>
            <person name="Sisk P."/>
            <person name="Stolte C."/>
            <person name="Sykes S."/>
            <person name="Yandava C."/>
            <person name="Wortman J."/>
            <person name="Nusbaum C."/>
            <person name="Birren B."/>
        </authorList>
    </citation>
    <scope>NUCLEOTIDE SEQUENCE</scope>
    <source>
        <strain evidence="2">R3-111a-1</strain>
    </source>
</reference>
<keyword evidence="4" id="KW-1185">Reference proteome</keyword>
<accession>J3NSP3</accession>
<reference evidence="2" key="2">
    <citation type="submission" date="2010-07" db="EMBL/GenBank/DDBJ databases">
        <authorList>
            <consortium name="The Broad Institute Genome Sequencing Platform"/>
            <consortium name="Broad Institute Genome Sequencing Center for Infectious Disease"/>
            <person name="Ma L.-J."/>
            <person name="Dead R."/>
            <person name="Young S."/>
            <person name="Zeng Q."/>
            <person name="Koehrsen M."/>
            <person name="Alvarado L."/>
            <person name="Berlin A."/>
            <person name="Chapman S.B."/>
            <person name="Chen Z."/>
            <person name="Freedman E."/>
            <person name="Gellesch M."/>
            <person name="Goldberg J."/>
            <person name="Griggs A."/>
            <person name="Gujja S."/>
            <person name="Heilman E.R."/>
            <person name="Heiman D."/>
            <person name="Hepburn T."/>
            <person name="Howarth C."/>
            <person name="Jen D."/>
            <person name="Larson L."/>
            <person name="Mehta T."/>
            <person name="Neiman D."/>
            <person name="Pearson M."/>
            <person name="Roberts A."/>
            <person name="Saif S."/>
            <person name="Shea T."/>
            <person name="Shenoy N."/>
            <person name="Sisk P."/>
            <person name="Stolte C."/>
            <person name="Sykes S."/>
            <person name="Walk T."/>
            <person name="White J."/>
            <person name="Yandava C."/>
            <person name="Haas B."/>
            <person name="Nusbaum C."/>
            <person name="Birren B."/>
        </authorList>
    </citation>
    <scope>NUCLEOTIDE SEQUENCE</scope>
    <source>
        <strain evidence="2">R3-111a-1</strain>
    </source>
</reference>
<feature type="compositionally biased region" description="Polar residues" evidence="1">
    <location>
        <begin position="71"/>
        <end position="81"/>
    </location>
</feature>
<dbReference type="HOGENOM" id="CLU_1660876_0_0_1"/>
<evidence type="ECO:0000313" key="4">
    <source>
        <dbReference type="Proteomes" id="UP000006039"/>
    </source>
</evidence>
<sequence length="159" mass="16998">MPLCPPRDVDGPRSTPLPPGGGQTLDTWRVATGGDAQPPEFGGKDAVKDARPTLPATHTYAQCRKTIHSTGTRFGTDTEYNSGPKGGPRRFSQVGAGNDEADAHNRWRGLPPASSWALVVKGATGSTSVQNKPGDAHCADHLKFMKIPWLWIAQSTRIT</sequence>
<reference evidence="4" key="1">
    <citation type="submission" date="2010-07" db="EMBL/GenBank/DDBJ databases">
        <title>The genome sequence of Gaeumannomyces graminis var. tritici strain R3-111a-1.</title>
        <authorList>
            <consortium name="The Broad Institute Genome Sequencing Platform"/>
            <person name="Ma L.-J."/>
            <person name="Dead R."/>
            <person name="Young S."/>
            <person name="Zeng Q."/>
            <person name="Koehrsen M."/>
            <person name="Alvarado L."/>
            <person name="Berlin A."/>
            <person name="Chapman S.B."/>
            <person name="Chen Z."/>
            <person name="Freedman E."/>
            <person name="Gellesch M."/>
            <person name="Goldberg J."/>
            <person name="Griggs A."/>
            <person name="Gujja S."/>
            <person name="Heilman E.R."/>
            <person name="Heiman D."/>
            <person name="Hepburn T."/>
            <person name="Howarth C."/>
            <person name="Jen D."/>
            <person name="Larson L."/>
            <person name="Mehta T."/>
            <person name="Neiman D."/>
            <person name="Pearson M."/>
            <person name="Roberts A."/>
            <person name="Saif S."/>
            <person name="Shea T."/>
            <person name="Shenoy N."/>
            <person name="Sisk P."/>
            <person name="Stolte C."/>
            <person name="Sykes S."/>
            <person name="Walk T."/>
            <person name="White J."/>
            <person name="Yandava C."/>
            <person name="Haas B."/>
            <person name="Nusbaum C."/>
            <person name="Birren B."/>
        </authorList>
    </citation>
    <scope>NUCLEOTIDE SEQUENCE [LARGE SCALE GENOMIC DNA]</scope>
    <source>
        <strain evidence="4">R3-111a-1</strain>
    </source>
</reference>
<reference evidence="3" key="4">
    <citation type="journal article" date="2015" name="G3 (Bethesda)">
        <title>Genome sequences of three phytopathogenic species of the Magnaporthaceae family of fungi.</title>
        <authorList>
            <person name="Okagaki L.H."/>
            <person name="Nunes C.C."/>
            <person name="Sailsbery J."/>
            <person name="Clay B."/>
            <person name="Brown D."/>
            <person name="John T."/>
            <person name="Oh Y."/>
            <person name="Young N."/>
            <person name="Fitzgerald M."/>
            <person name="Haas B.J."/>
            <person name="Zeng Q."/>
            <person name="Young S."/>
            <person name="Adiconis X."/>
            <person name="Fan L."/>
            <person name="Levin J.Z."/>
            <person name="Mitchell T.K."/>
            <person name="Okubara P.A."/>
            <person name="Farman M.L."/>
            <person name="Kohn L.M."/>
            <person name="Birren B."/>
            <person name="Ma L.-J."/>
            <person name="Dean R.A."/>
        </authorList>
    </citation>
    <scope>NUCLEOTIDE SEQUENCE</scope>
    <source>
        <strain evidence="3">R3-111a-1</strain>
    </source>
</reference>
<proteinExistence type="predicted"/>
<feature type="region of interest" description="Disordered" evidence="1">
    <location>
        <begin position="71"/>
        <end position="101"/>
    </location>
</feature>